<sequence length="269" mass="30245">MTTVKACFVAIGDVVDESFEDLVHSIEVFCPGAAVAWYDSGRCRDAPDGLERVVPHRPLKRWKTTPAFFDIFEWAAGRDYDCVVNVDAELAFVKPGFLDFVAFQLRDTDYLATGLRHRVPRISMWPPYRTLLGAEREELAGILGIEHVNRAFGTAQVFGRRYIDALLASDRYPRLRDFAERNQRPGHSHSLPELLFPTLADSLGVRSRGYPGHLTALNRFRPFQSELDLAAAHSAADAFFLSPVRRSAEDPVRAAVRENTRPEVRSSNA</sequence>
<name>A0A0A6UP63_ACTUT</name>
<dbReference type="STRING" id="1869.MB27_14970"/>
<comment type="caution">
    <text evidence="1">The sequence shown here is derived from an EMBL/GenBank/DDBJ whole genome shotgun (WGS) entry which is preliminary data.</text>
</comment>
<reference evidence="1 2" key="1">
    <citation type="submission" date="2014-10" db="EMBL/GenBank/DDBJ databases">
        <title>Draft genome sequence of Actinoplanes utahensis NRRL 12052.</title>
        <authorList>
            <person name="Velasco-Bucheli B."/>
            <person name="del Cerro C."/>
            <person name="Hormigo D."/>
            <person name="Garcia J.L."/>
            <person name="Acebal C."/>
            <person name="Arroyo M."/>
            <person name="de la Mata I."/>
        </authorList>
    </citation>
    <scope>NUCLEOTIDE SEQUENCE [LARGE SCALE GENOMIC DNA]</scope>
    <source>
        <strain evidence="1 2">NRRL 12052</strain>
    </source>
</reference>
<dbReference type="OrthoDB" id="9801954at2"/>
<proteinExistence type="predicted"/>
<evidence type="ECO:0000313" key="1">
    <source>
        <dbReference type="EMBL" id="KHD76833.1"/>
    </source>
</evidence>
<keyword evidence="2" id="KW-1185">Reference proteome</keyword>
<evidence type="ECO:0000313" key="2">
    <source>
        <dbReference type="Proteomes" id="UP000054537"/>
    </source>
</evidence>
<organism evidence="1 2">
    <name type="scientific">Actinoplanes utahensis</name>
    <dbReference type="NCBI Taxonomy" id="1869"/>
    <lineage>
        <taxon>Bacteria</taxon>
        <taxon>Bacillati</taxon>
        <taxon>Actinomycetota</taxon>
        <taxon>Actinomycetes</taxon>
        <taxon>Micromonosporales</taxon>
        <taxon>Micromonosporaceae</taxon>
        <taxon>Actinoplanes</taxon>
    </lineage>
</organism>
<dbReference type="AlphaFoldDB" id="A0A0A6UP63"/>
<dbReference type="RefSeq" id="WP_043525093.1">
    <property type="nucleotide sequence ID" value="NZ_BAABKU010000019.1"/>
</dbReference>
<accession>A0A0A6UP63</accession>
<protein>
    <recommendedName>
        <fullName evidence="3">DUF5672 domain-containing protein</fullName>
    </recommendedName>
</protein>
<evidence type="ECO:0008006" key="3">
    <source>
        <dbReference type="Google" id="ProtNLM"/>
    </source>
</evidence>
<dbReference type="EMBL" id="JRTT01000015">
    <property type="protein sequence ID" value="KHD76833.1"/>
    <property type="molecule type" value="Genomic_DNA"/>
</dbReference>
<gene>
    <name evidence="1" type="ORF">MB27_14970</name>
</gene>
<dbReference type="Proteomes" id="UP000054537">
    <property type="component" value="Unassembled WGS sequence"/>
</dbReference>